<protein>
    <submittedName>
        <fullName evidence="1">Uncharacterized protein</fullName>
    </submittedName>
</protein>
<accession>A0A2U1QD84</accession>
<keyword evidence="2" id="KW-1185">Reference proteome</keyword>
<dbReference type="OrthoDB" id="1927241at2759"/>
<gene>
    <name evidence="1" type="ORF">CTI12_AA044430</name>
</gene>
<dbReference type="AlphaFoldDB" id="A0A2U1QD84"/>
<proteinExistence type="predicted"/>
<evidence type="ECO:0000313" key="1">
    <source>
        <dbReference type="EMBL" id="PWA95958.1"/>
    </source>
</evidence>
<comment type="caution">
    <text evidence="1">The sequence shown here is derived from an EMBL/GenBank/DDBJ whole genome shotgun (WGS) entry which is preliminary data.</text>
</comment>
<organism evidence="1 2">
    <name type="scientific">Artemisia annua</name>
    <name type="common">Sweet wormwood</name>
    <dbReference type="NCBI Taxonomy" id="35608"/>
    <lineage>
        <taxon>Eukaryota</taxon>
        <taxon>Viridiplantae</taxon>
        <taxon>Streptophyta</taxon>
        <taxon>Embryophyta</taxon>
        <taxon>Tracheophyta</taxon>
        <taxon>Spermatophyta</taxon>
        <taxon>Magnoliopsida</taxon>
        <taxon>eudicotyledons</taxon>
        <taxon>Gunneridae</taxon>
        <taxon>Pentapetalae</taxon>
        <taxon>asterids</taxon>
        <taxon>campanulids</taxon>
        <taxon>Asterales</taxon>
        <taxon>Asteraceae</taxon>
        <taxon>Asteroideae</taxon>
        <taxon>Anthemideae</taxon>
        <taxon>Artemisiinae</taxon>
        <taxon>Artemisia</taxon>
    </lineage>
</organism>
<evidence type="ECO:0000313" key="2">
    <source>
        <dbReference type="Proteomes" id="UP000245207"/>
    </source>
</evidence>
<name>A0A2U1QD84_ARTAN</name>
<reference evidence="1 2" key="1">
    <citation type="journal article" date="2018" name="Mol. Plant">
        <title>The genome of Artemisia annua provides insight into the evolution of Asteraceae family and artemisinin biosynthesis.</title>
        <authorList>
            <person name="Shen Q."/>
            <person name="Zhang L."/>
            <person name="Liao Z."/>
            <person name="Wang S."/>
            <person name="Yan T."/>
            <person name="Shi P."/>
            <person name="Liu M."/>
            <person name="Fu X."/>
            <person name="Pan Q."/>
            <person name="Wang Y."/>
            <person name="Lv Z."/>
            <person name="Lu X."/>
            <person name="Zhang F."/>
            <person name="Jiang W."/>
            <person name="Ma Y."/>
            <person name="Chen M."/>
            <person name="Hao X."/>
            <person name="Li L."/>
            <person name="Tang Y."/>
            <person name="Lv G."/>
            <person name="Zhou Y."/>
            <person name="Sun X."/>
            <person name="Brodelius P.E."/>
            <person name="Rose J.K.C."/>
            <person name="Tang K."/>
        </authorList>
    </citation>
    <scope>NUCLEOTIDE SEQUENCE [LARGE SCALE GENOMIC DNA]</scope>
    <source>
        <strain evidence="2">cv. Huhao1</strain>
        <tissue evidence="1">Leaf</tissue>
    </source>
</reference>
<sequence>MWVGICELPFHPISSEVVGGVGETSSSSLSKYVFPMPIPQLIADLKNRLLMEERNYDKAVQAEEHKVLASTNLHLNYGRYFIKTSKILYFSMAAATPGKPYLWAKIVSTLRAAEKIV</sequence>
<dbReference type="Proteomes" id="UP000245207">
    <property type="component" value="Unassembled WGS sequence"/>
</dbReference>
<dbReference type="EMBL" id="PKPP01000208">
    <property type="protein sequence ID" value="PWA95958.1"/>
    <property type="molecule type" value="Genomic_DNA"/>
</dbReference>